<dbReference type="Proteomes" id="UP000252558">
    <property type="component" value="Unassembled WGS sequence"/>
</dbReference>
<dbReference type="PANTHER" id="PTHR16128">
    <property type="entry name" value="FAD/NAD(P)-BINDING OXIDOREDUCTASE FAMILY PROTEIN"/>
    <property type="match status" value="1"/>
</dbReference>
<accession>A0A368NPX5</accession>
<dbReference type="PANTHER" id="PTHR16128:SF5">
    <property type="entry name" value="FAD_NAD(P)-BINDING OXIDOREDUCTASE FAMILY PROTEIN"/>
    <property type="match status" value="1"/>
</dbReference>
<name>A0A368NPX5_9GAMM</name>
<organism evidence="1 2">
    <name type="scientific">Corallincola holothuriorum</name>
    <dbReference type="NCBI Taxonomy" id="2282215"/>
    <lineage>
        <taxon>Bacteria</taxon>
        <taxon>Pseudomonadati</taxon>
        <taxon>Pseudomonadota</taxon>
        <taxon>Gammaproteobacteria</taxon>
        <taxon>Alteromonadales</taxon>
        <taxon>Psychromonadaceae</taxon>
        <taxon>Corallincola</taxon>
    </lineage>
</organism>
<dbReference type="Gene3D" id="3.90.660.10">
    <property type="match status" value="1"/>
</dbReference>
<evidence type="ECO:0000313" key="2">
    <source>
        <dbReference type="Proteomes" id="UP000252558"/>
    </source>
</evidence>
<evidence type="ECO:0000313" key="1">
    <source>
        <dbReference type="EMBL" id="RCU52448.1"/>
    </source>
</evidence>
<dbReference type="AlphaFoldDB" id="A0A368NPX5"/>
<comment type="caution">
    <text evidence="1">The sequence shown here is derived from an EMBL/GenBank/DDBJ whole genome shotgun (WGS) entry which is preliminary data.</text>
</comment>
<dbReference type="PRINTS" id="PR00419">
    <property type="entry name" value="ADXRDTASE"/>
</dbReference>
<dbReference type="OrthoDB" id="5792777at2"/>
<proteinExistence type="predicted"/>
<dbReference type="InterPro" id="IPR036188">
    <property type="entry name" value="FAD/NAD-bd_sf"/>
</dbReference>
<protein>
    <submittedName>
        <fullName evidence="1">FAD-dependent oxidoreductase</fullName>
    </submittedName>
</protein>
<dbReference type="RefSeq" id="WP_114336356.1">
    <property type="nucleotide sequence ID" value="NZ_QPID01000001.1"/>
</dbReference>
<reference evidence="1 2" key="1">
    <citation type="submission" date="2018-07" db="EMBL/GenBank/DDBJ databases">
        <title>Corallincola holothuriorum sp. nov., a new facultative anaerobe isolated from sea cucumber Apostichopus japonicus.</title>
        <authorList>
            <person name="Xia H."/>
        </authorList>
    </citation>
    <scope>NUCLEOTIDE SEQUENCE [LARGE SCALE GENOMIC DNA]</scope>
    <source>
        <strain evidence="1 2">C4</strain>
    </source>
</reference>
<dbReference type="Gene3D" id="3.50.50.60">
    <property type="entry name" value="FAD/NAD(P)-binding domain"/>
    <property type="match status" value="1"/>
</dbReference>
<sequence>MKIAVIGAGLSGLIAARELQTLGHNVDIFEKSRGRGGRLATKRLDWGAADTGAQYFTARDPRFIQEVEHWCNTGVAALWPFTPHKLIDGQLQPSPDDTLRFVGTPNMNSMAHHLADSLTVNLNIQIEQIDRRDSHWSLVDQKQQAWQGYHWVVLAIPAAQAQKLMPSNTLPIASEESLMKPCWALVLGTAGDVNPEIQGVFGDDVISWVSRLSAKPGRTVPDGCDDLWTLHFSPEWSKSHGKDARERVAAIGADWLSHVLGTELAVEHEYLHFWRYAHLDKDVESTSPKVNPDVNIALIGDWCSGGRVEGAYLSAMDLIARHFK</sequence>
<gene>
    <name evidence="1" type="ORF">DU002_00305</name>
</gene>
<dbReference type="SUPFAM" id="SSF51905">
    <property type="entry name" value="FAD/NAD(P)-binding domain"/>
    <property type="match status" value="1"/>
</dbReference>
<keyword evidence="2" id="KW-1185">Reference proteome</keyword>
<dbReference type="Pfam" id="PF13450">
    <property type="entry name" value="NAD_binding_8"/>
    <property type="match status" value="1"/>
</dbReference>
<dbReference type="EMBL" id="QPID01000001">
    <property type="protein sequence ID" value="RCU52448.1"/>
    <property type="molecule type" value="Genomic_DNA"/>
</dbReference>